<evidence type="ECO:0000313" key="2">
    <source>
        <dbReference type="Proteomes" id="UP000236291"/>
    </source>
</evidence>
<reference evidence="1 2" key="2">
    <citation type="journal article" date="2017" name="Front. Plant Sci.">
        <title>Gene Classification and Mining of Molecular Markers Useful in Red Clover (Trifolium pratense) Breeding.</title>
        <authorList>
            <person name="Istvanek J."/>
            <person name="Dluhosova J."/>
            <person name="Dluhos P."/>
            <person name="Patkova L."/>
            <person name="Nedelnik J."/>
            <person name="Repkova J."/>
        </authorList>
    </citation>
    <scope>NUCLEOTIDE SEQUENCE [LARGE SCALE GENOMIC DNA]</scope>
    <source>
        <strain evidence="2">cv. Tatra</strain>
        <tissue evidence="1">Young leaves</tissue>
    </source>
</reference>
<gene>
    <name evidence="1" type="ORF">L195_g024216</name>
</gene>
<evidence type="ECO:0000313" key="1">
    <source>
        <dbReference type="EMBL" id="PNY00929.1"/>
    </source>
</evidence>
<accession>A0A2K3ND39</accession>
<dbReference type="EMBL" id="ASHM01019512">
    <property type="protein sequence ID" value="PNY00929.1"/>
    <property type="molecule type" value="Genomic_DNA"/>
</dbReference>
<organism evidence="1 2">
    <name type="scientific">Trifolium pratense</name>
    <name type="common">Red clover</name>
    <dbReference type="NCBI Taxonomy" id="57577"/>
    <lineage>
        <taxon>Eukaryota</taxon>
        <taxon>Viridiplantae</taxon>
        <taxon>Streptophyta</taxon>
        <taxon>Embryophyta</taxon>
        <taxon>Tracheophyta</taxon>
        <taxon>Spermatophyta</taxon>
        <taxon>Magnoliopsida</taxon>
        <taxon>eudicotyledons</taxon>
        <taxon>Gunneridae</taxon>
        <taxon>Pentapetalae</taxon>
        <taxon>rosids</taxon>
        <taxon>fabids</taxon>
        <taxon>Fabales</taxon>
        <taxon>Fabaceae</taxon>
        <taxon>Papilionoideae</taxon>
        <taxon>50 kb inversion clade</taxon>
        <taxon>NPAAA clade</taxon>
        <taxon>Hologalegina</taxon>
        <taxon>IRL clade</taxon>
        <taxon>Trifolieae</taxon>
        <taxon>Trifolium</taxon>
    </lineage>
</organism>
<comment type="caution">
    <text evidence="1">The sequence shown here is derived from an EMBL/GenBank/DDBJ whole genome shotgun (WGS) entry which is preliminary data.</text>
</comment>
<name>A0A2K3ND39_TRIPR</name>
<dbReference type="Proteomes" id="UP000236291">
    <property type="component" value="Unassembled WGS sequence"/>
</dbReference>
<dbReference type="AlphaFoldDB" id="A0A2K3ND39"/>
<sequence>MMGGGGGDVEEEGCILHMEGKLVIPLQMCMLLEQLQCKLLSAYVEVWFPSLKFPSIGADPAGVLVASLLLLVAC</sequence>
<proteinExistence type="predicted"/>
<protein>
    <submittedName>
        <fullName evidence="1">Uncharacterized protein</fullName>
    </submittedName>
</protein>
<reference evidence="1 2" key="1">
    <citation type="journal article" date="2014" name="Am. J. Bot.">
        <title>Genome assembly and annotation for red clover (Trifolium pratense; Fabaceae).</title>
        <authorList>
            <person name="Istvanek J."/>
            <person name="Jaros M."/>
            <person name="Krenek A."/>
            <person name="Repkova J."/>
        </authorList>
    </citation>
    <scope>NUCLEOTIDE SEQUENCE [LARGE SCALE GENOMIC DNA]</scope>
    <source>
        <strain evidence="2">cv. Tatra</strain>
        <tissue evidence="1">Young leaves</tissue>
    </source>
</reference>